<feature type="compositionally biased region" description="Basic and acidic residues" evidence="1">
    <location>
        <begin position="46"/>
        <end position="58"/>
    </location>
</feature>
<gene>
    <name evidence="2" type="ORF">M3P05_18280</name>
</gene>
<reference evidence="2 3" key="1">
    <citation type="submission" date="2022-05" db="EMBL/GenBank/DDBJ databases">
        <authorList>
            <person name="Park J.-S."/>
        </authorList>
    </citation>
    <scope>NUCLEOTIDE SEQUENCE [LARGE SCALE GENOMIC DNA]</scope>
    <source>
        <strain evidence="2 3">2012CJ34-2</strain>
    </source>
</reference>
<dbReference type="EMBL" id="JAMFLX010000035">
    <property type="protein sequence ID" value="MCL6271869.1"/>
    <property type="molecule type" value="Genomic_DNA"/>
</dbReference>
<evidence type="ECO:0000256" key="1">
    <source>
        <dbReference type="SAM" id="MobiDB-lite"/>
    </source>
</evidence>
<protein>
    <submittedName>
        <fullName evidence="2">Uncharacterized protein</fullName>
    </submittedName>
</protein>
<dbReference type="RefSeq" id="WP_249701533.1">
    <property type="nucleotide sequence ID" value="NZ_JAMFLX010000035.1"/>
</dbReference>
<dbReference type="Proteomes" id="UP001203338">
    <property type="component" value="Unassembled WGS sequence"/>
</dbReference>
<name>A0ABT0PKF7_9GAMM</name>
<feature type="region of interest" description="Disordered" evidence="1">
    <location>
        <begin position="11"/>
        <end position="143"/>
    </location>
</feature>
<evidence type="ECO:0000313" key="3">
    <source>
        <dbReference type="Proteomes" id="UP001203338"/>
    </source>
</evidence>
<proteinExistence type="predicted"/>
<sequence length="143" mass="16925">MSKYLYQTVYEEFTGLKPPEPTDNKQRRKRGYGHPYRMRLNMQDAPEEKTQKKPERRNQFGQPINSARAKNRDSQEQSSNQMMAPQFNMKKTRAPREQREPRPQMQMAIPDERKGSVVAPKVTYKKRRRFSVVKSSSEETTQS</sequence>
<organism evidence="2 3">
    <name type="scientific">Parendozoicomonas callyspongiae</name>
    <dbReference type="NCBI Taxonomy" id="2942213"/>
    <lineage>
        <taxon>Bacteria</taxon>
        <taxon>Pseudomonadati</taxon>
        <taxon>Pseudomonadota</taxon>
        <taxon>Gammaproteobacteria</taxon>
        <taxon>Oceanospirillales</taxon>
        <taxon>Endozoicomonadaceae</taxon>
        <taxon>Parendozoicomonas</taxon>
    </lineage>
</organism>
<comment type="caution">
    <text evidence="2">The sequence shown here is derived from an EMBL/GenBank/DDBJ whole genome shotgun (WGS) entry which is preliminary data.</text>
</comment>
<accession>A0ABT0PKF7</accession>
<evidence type="ECO:0000313" key="2">
    <source>
        <dbReference type="EMBL" id="MCL6271869.1"/>
    </source>
</evidence>
<keyword evidence="3" id="KW-1185">Reference proteome</keyword>